<comment type="caution">
    <text evidence="2">The sequence shown here is derived from an EMBL/GenBank/DDBJ whole genome shotgun (WGS) entry which is preliminary data.</text>
</comment>
<name>A0A511HGY7_9BACT</name>
<protein>
    <submittedName>
        <fullName evidence="2">Uncharacterized protein</fullName>
    </submittedName>
</protein>
<evidence type="ECO:0000313" key="2">
    <source>
        <dbReference type="EMBL" id="GEL71789.1"/>
    </source>
</evidence>
<dbReference type="AlphaFoldDB" id="A0A511HGY7"/>
<feature type="compositionally biased region" description="Basic residues" evidence="1">
    <location>
        <begin position="12"/>
        <end position="29"/>
    </location>
</feature>
<dbReference type="Proteomes" id="UP000321224">
    <property type="component" value="Unassembled WGS sequence"/>
</dbReference>
<dbReference type="EMBL" id="BJVY01000019">
    <property type="protein sequence ID" value="GEL71789.1"/>
    <property type="molecule type" value="Genomic_DNA"/>
</dbReference>
<accession>A0A511HGY7</accession>
<evidence type="ECO:0000256" key="1">
    <source>
        <dbReference type="SAM" id="MobiDB-lite"/>
    </source>
</evidence>
<evidence type="ECO:0000313" key="3">
    <source>
        <dbReference type="Proteomes" id="UP000321224"/>
    </source>
</evidence>
<feature type="region of interest" description="Disordered" evidence="1">
    <location>
        <begin position="1"/>
        <end position="35"/>
    </location>
</feature>
<proteinExistence type="predicted"/>
<reference evidence="2 3" key="1">
    <citation type="submission" date="2019-07" db="EMBL/GenBank/DDBJ databases">
        <title>Whole genome shotgun sequence of Myxococcus virescens NBRC 100334.</title>
        <authorList>
            <person name="Hosoyama A."/>
            <person name="Uohara A."/>
            <person name="Ohji S."/>
            <person name="Ichikawa N."/>
        </authorList>
    </citation>
    <scope>NUCLEOTIDE SEQUENCE [LARGE SCALE GENOMIC DNA]</scope>
    <source>
        <strain evidence="2 3">NBRC 100334</strain>
    </source>
</reference>
<organism evidence="2 3">
    <name type="scientific">Myxococcus virescens</name>
    <dbReference type="NCBI Taxonomy" id="83456"/>
    <lineage>
        <taxon>Bacteria</taxon>
        <taxon>Pseudomonadati</taxon>
        <taxon>Myxococcota</taxon>
        <taxon>Myxococcia</taxon>
        <taxon>Myxococcales</taxon>
        <taxon>Cystobacterineae</taxon>
        <taxon>Myxococcaceae</taxon>
        <taxon>Myxococcus</taxon>
    </lineage>
</organism>
<gene>
    <name evidence="2" type="ORF">MVI01_35730</name>
</gene>
<sequence length="62" mass="7091">MTAAQSADSRNSRRSRRMREKARPRRPIPWKKSDRRGWGEMVGRVECGLIKASAQIRAGPKV</sequence>